<evidence type="ECO:0000313" key="6">
    <source>
        <dbReference type="EMBL" id="TCC22377.1"/>
    </source>
</evidence>
<reference evidence="6 7" key="1">
    <citation type="submission" date="2019-02" db="EMBL/GenBank/DDBJ databases">
        <title>Kribbella capetownensis sp. nov. and Kribbella speibonae sp. nov., isolated from soil.</title>
        <authorList>
            <person name="Curtis S.M."/>
            <person name="Norton I."/>
            <person name="Everest G.J."/>
            <person name="Meyers P.R."/>
        </authorList>
    </citation>
    <scope>NUCLEOTIDE SEQUENCE [LARGE SCALE GENOMIC DNA]</scope>
    <source>
        <strain evidence="6 7">DSM 27082</strain>
    </source>
</reference>
<dbReference type="AlphaFoldDB" id="A0A4R0I265"/>
<dbReference type="OrthoDB" id="9792527at2"/>
<keyword evidence="2" id="KW-0238">DNA-binding</keyword>
<dbReference type="PANTHER" id="PTHR33204">
    <property type="entry name" value="TRANSCRIPTIONAL REGULATOR, MARR FAMILY"/>
    <property type="match status" value="1"/>
</dbReference>
<comment type="caution">
    <text evidence="6">The sequence shown here is derived from an EMBL/GenBank/DDBJ whole genome shotgun (WGS) entry which is preliminary data.</text>
</comment>
<dbReference type="GO" id="GO:0003677">
    <property type="term" value="F:DNA binding"/>
    <property type="evidence" value="ECO:0007669"/>
    <property type="project" value="UniProtKB-KW"/>
</dbReference>
<protein>
    <submittedName>
        <fullName evidence="6">Transcriptional regulator</fullName>
    </submittedName>
</protein>
<dbReference type="SUPFAM" id="SSF55718">
    <property type="entry name" value="SCP-like"/>
    <property type="match status" value="1"/>
</dbReference>
<evidence type="ECO:0000256" key="1">
    <source>
        <dbReference type="ARBA" id="ARBA00023015"/>
    </source>
</evidence>
<evidence type="ECO:0000256" key="2">
    <source>
        <dbReference type="ARBA" id="ARBA00023125"/>
    </source>
</evidence>
<keyword evidence="3" id="KW-0804">Transcription</keyword>
<dbReference type="Proteomes" id="UP000292695">
    <property type="component" value="Unassembled WGS sequence"/>
</dbReference>
<dbReference type="InterPro" id="IPR036390">
    <property type="entry name" value="WH_DNA-bd_sf"/>
</dbReference>
<feature type="domain" description="HTH hxlR-type" evidence="5">
    <location>
        <begin position="51"/>
        <end position="146"/>
    </location>
</feature>
<dbReference type="InterPro" id="IPR036527">
    <property type="entry name" value="SCP2_sterol-bd_dom_sf"/>
</dbReference>
<evidence type="ECO:0000256" key="3">
    <source>
        <dbReference type="ARBA" id="ARBA00023163"/>
    </source>
</evidence>
<dbReference type="InterPro" id="IPR002577">
    <property type="entry name" value="HTH_HxlR"/>
</dbReference>
<dbReference type="PROSITE" id="PS51118">
    <property type="entry name" value="HTH_HXLR"/>
    <property type="match status" value="1"/>
</dbReference>
<name>A0A4R0I265_9ACTN</name>
<dbReference type="Gene3D" id="1.10.10.10">
    <property type="entry name" value="Winged helix-like DNA-binding domain superfamily/Winged helix DNA-binding domain"/>
    <property type="match status" value="1"/>
</dbReference>
<organism evidence="6 7">
    <name type="scientific">Kribbella sindirgiensis</name>
    <dbReference type="NCBI Taxonomy" id="1124744"/>
    <lineage>
        <taxon>Bacteria</taxon>
        <taxon>Bacillati</taxon>
        <taxon>Actinomycetota</taxon>
        <taxon>Actinomycetes</taxon>
        <taxon>Propionibacteriales</taxon>
        <taxon>Kribbellaceae</taxon>
        <taxon>Kribbella</taxon>
    </lineage>
</organism>
<accession>A0A4R0I265</accession>
<dbReference type="PANTHER" id="PTHR33204:SF18">
    <property type="entry name" value="TRANSCRIPTIONAL REGULATORY PROTEIN"/>
    <property type="match status" value="1"/>
</dbReference>
<keyword evidence="7" id="KW-1185">Reference proteome</keyword>
<gene>
    <name evidence="6" type="ORF">E0H50_34960</name>
</gene>
<evidence type="ECO:0000256" key="4">
    <source>
        <dbReference type="SAM" id="MobiDB-lite"/>
    </source>
</evidence>
<feature type="region of interest" description="Disordered" evidence="4">
    <location>
        <begin position="20"/>
        <end position="41"/>
    </location>
</feature>
<dbReference type="CDD" id="cd00090">
    <property type="entry name" value="HTH_ARSR"/>
    <property type="match status" value="1"/>
</dbReference>
<proteinExistence type="predicted"/>
<sequence>MCVPCHRPHRLRLDVLPQSSGRRYRATSKSEGAFRPGQDDSEGVRGYGQFCPIARSSELLAERWTPIIVRNLLNGCRTFNEIRQGAPGISTALLAQRLDVLERHGVLRRTVDGRSVTYGLTEMGQALRPVLDVMGQWGARWLEIEPGHLEPAYVLWATMKLVDLDKIPDGTTVVRFELRDRPAEQYWLLLRRPQPELCSRSSGYAEDLVCRTDARTLVDLHLEQLPYPQAIRTGRVELIGPPRLCKDFPGWFRSSPFAAYVPSVAQAR</sequence>
<dbReference type="SUPFAM" id="SSF46785">
    <property type="entry name" value="Winged helix' DNA-binding domain"/>
    <property type="match status" value="1"/>
</dbReference>
<dbReference type="EMBL" id="SJKA01000018">
    <property type="protein sequence ID" value="TCC22377.1"/>
    <property type="molecule type" value="Genomic_DNA"/>
</dbReference>
<evidence type="ECO:0000313" key="7">
    <source>
        <dbReference type="Proteomes" id="UP000292695"/>
    </source>
</evidence>
<dbReference type="InterPro" id="IPR036388">
    <property type="entry name" value="WH-like_DNA-bd_sf"/>
</dbReference>
<evidence type="ECO:0000259" key="5">
    <source>
        <dbReference type="PROSITE" id="PS51118"/>
    </source>
</evidence>
<dbReference type="InterPro" id="IPR011991">
    <property type="entry name" value="ArsR-like_HTH"/>
</dbReference>
<keyword evidence="1" id="KW-0805">Transcription regulation</keyword>
<dbReference type="Pfam" id="PF01638">
    <property type="entry name" value="HxlR"/>
    <property type="match status" value="1"/>
</dbReference>